<dbReference type="KEGG" id="plon:Pla110_44170"/>
<sequence>MADDFVTYRLRLLDERKVLIPQRDAFEFDEMLKKASVESIYHSNFLTDNDDFPYAMFDISPDDKSEMLIHVMKIMIKNGIVDLGPE</sequence>
<accession>A0A518CTU4</accession>
<protein>
    <submittedName>
        <fullName evidence="1">Uncharacterized protein</fullName>
    </submittedName>
</protein>
<dbReference type="RefSeq" id="WP_144999033.1">
    <property type="nucleotide sequence ID" value="NZ_CP036281.1"/>
</dbReference>
<evidence type="ECO:0000313" key="2">
    <source>
        <dbReference type="Proteomes" id="UP000317178"/>
    </source>
</evidence>
<dbReference type="Proteomes" id="UP000317178">
    <property type="component" value="Chromosome"/>
</dbReference>
<gene>
    <name evidence="1" type="ORF">Pla110_44170</name>
</gene>
<dbReference type="AlphaFoldDB" id="A0A518CTU4"/>
<evidence type="ECO:0000313" key="1">
    <source>
        <dbReference type="EMBL" id="QDU82656.1"/>
    </source>
</evidence>
<name>A0A518CTU4_9PLAN</name>
<keyword evidence="2" id="KW-1185">Reference proteome</keyword>
<proteinExistence type="predicted"/>
<reference evidence="1 2" key="1">
    <citation type="submission" date="2019-02" db="EMBL/GenBank/DDBJ databases">
        <title>Deep-cultivation of Planctomycetes and their phenomic and genomic characterization uncovers novel biology.</title>
        <authorList>
            <person name="Wiegand S."/>
            <person name="Jogler M."/>
            <person name="Boedeker C."/>
            <person name="Pinto D."/>
            <person name="Vollmers J."/>
            <person name="Rivas-Marin E."/>
            <person name="Kohn T."/>
            <person name="Peeters S.H."/>
            <person name="Heuer A."/>
            <person name="Rast P."/>
            <person name="Oberbeckmann S."/>
            <person name="Bunk B."/>
            <person name="Jeske O."/>
            <person name="Meyerdierks A."/>
            <person name="Storesund J.E."/>
            <person name="Kallscheuer N."/>
            <person name="Luecker S."/>
            <person name="Lage O.M."/>
            <person name="Pohl T."/>
            <person name="Merkel B.J."/>
            <person name="Hornburger P."/>
            <person name="Mueller R.-W."/>
            <person name="Bruemmer F."/>
            <person name="Labrenz M."/>
            <person name="Spormann A.M."/>
            <person name="Op den Camp H."/>
            <person name="Overmann J."/>
            <person name="Amann R."/>
            <person name="Jetten M.S.M."/>
            <person name="Mascher T."/>
            <person name="Medema M.H."/>
            <person name="Devos D.P."/>
            <person name="Kaster A.-K."/>
            <person name="Ovreas L."/>
            <person name="Rohde M."/>
            <person name="Galperin M.Y."/>
            <person name="Jogler C."/>
        </authorList>
    </citation>
    <scope>NUCLEOTIDE SEQUENCE [LARGE SCALE GENOMIC DNA]</scope>
    <source>
        <strain evidence="1 2">Pla110</strain>
    </source>
</reference>
<organism evidence="1 2">
    <name type="scientific">Polystyrenella longa</name>
    <dbReference type="NCBI Taxonomy" id="2528007"/>
    <lineage>
        <taxon>Bacteria</taxon>
        <taxon>Pseudomonadati</taxon>
        <taxon>Planctomycetota</taxon>
        <taxon>Planctomycetia</taxon>
        <taxon>Planctomycetales</taxon>
        <taxon>Planctomycetaceae</taxon>
        <taxon>Polystyrenella</taxon>
    </lineage>
</organism>
<dbReference type="EMBL" id="CP036281">
    <property type="protein sequence ID" value="QDU82656.1"/>
    <property type="molecule type" value="Genomic_DNA"/>
</dbReference>